<dbReference type="OrthoDB" id="3260945at2759"/>
<dbReference type="GO" id="GO:0003676">
    <property type="term" value="F:nucleic acid binding"/>
    <property type="evidence" value="ECO:0007669"/>
    <property type="project" value="InterPro"/>
</dbReference>
<name>A0A6A4H8D4_9AGAR</name>
<dbReference type="Pfam" id="PF00270">
    <property type="entry name" value="DEAD"/>
    <property type="match status" value="1"/>
</dbReference>
<dbReference type="Proteomes" id="UP000799118">
    <property type="component" value="Unassembled WGS sequence"/>
</dbReference>
<keyword evidence="3" id="KW-1185">Reference proteome</keyword>
<dbReference type="Gene3D" id="3.40.50.300">
    <property type="entry name" value="P-loop containing nucleotide triphosphate hydrolases"/>
    <property type="match status" value="1"/>
</dbReference>
<dbReference type="AlphaFoldDB" id="A0A6A4H8D4"/>
<sequence length="228" mass="25385">MSLTSTEGVNTIVKKPVPKWKDGLRKLQLICIPKILNLKDVFAINATGGSKSALFGIPVLVHLEISQNVASYPSFNVTIHSSPVGVVVMPTKGLASNIVKQLKKDFGIDAFTCTSENISAKHKSGANIVKEITSCQYRIICIDPEHLHEREWYLISNASLFRQNLIFACAEEGHVINEWDWIFLLRPFPLQYLCLLDDCNHAAQSSSCLCLHDSGILWLAFPSHLLLK</sequence>
<reference evidence="2" key="1">
    <citation type="journal article" date="2019" name="Environ. Microbiol.">
        <title>Fungal ecological strategies reflected in gene transcription - a case study of two litter decomposers.</title>
        <authorList>
            <person name="Barbi F."/>
            <person name="Kohler A."/>
            <person name="Barry K."/>
            <person name="Baskaran P."/>
            <person name="Daum C."/>
            <person name="Fauchery L."/>
            <person name="Ihrmark K."/>
            <person name="Kuo A."/>
            <person name="LaButti K."/>
            <person name="Lipzen A."/>
            <person name="Morin E."/>
            <person name="Grigoriev I.V."/>
            <person name="Henrissat B."/>
            <person name="Lindahl B."/>
            <person name="Martin F."/>
        </authorList>
    </citation>
    <scope>NUCLEOTIDE SEQUENCE</scope>
    <source>
        <strain evidence="2">JB14</strain>
    </source>
</reference>
<organism evidence="2 3">
    <name type="scientific">Gymnopus androsaceus JB14</name>
    <dbReference type="NCBI Taxonomy" id="1447944"/>
    <lineage>
        <taxon>Eukaryota</taxon>
        <taxon>Fungi</taxon>
        <taxon>Dikarya</taxon>
        <taxon>Basidiomycota</taxon>
        <taxon>Agaricomycotina</taxon>
        <taxon>Agaricomycetes</taxon>
        <taxon>Agaricomycetidae</taxon>
        <taxon>Agaricales</taxon>
        <taxon>Marasmiineae</taxon>
        <taxon>Omphalotaceae</taxon>
        <taxon>Gymnopus</taxon>
    </lineage>
</organism>
<dbReference type="EMBL" id="ML769560">
    <property type="protein sequence ID" value="KAE9393963.1"/>
    <property type="molecule type" value="Genomic_DNA"/>
</dbReference>
<dbReference type="InterPro" id="IPR027417">
    <property type="entry name" value="P-loop_NTPase"/>
</dbReference>
<feature type="domain" description="DEAD/DEAH-box helicase" evidence="1">
    <location>
        <begin position="26"/>
        <end position="149"/>
    </location>
</feature>
<gene>
    <name evidence="2" type="ORF">BT96DRAFT_1049277</name>
</gene>
<dbReference type="SUPFAM" id="SSF52540">
    <property type="entry name" value="P-loop containing nucleoside triphosphate hydrolases"/>
    <property type="match status" value="1"/>
</dbReference>
<accession>A0A6A4H8D4</accession>
<dbReference type="GO" id="GO:0005524">
    <property type="term" value="F:ATP binding"/>
    <property type="evidence" value="ECO:0007669"/>
    <property type="project" value="InterPro"/>
</dbReference>
<protein>
    <recommendedName>
        <fullName evidence="1">DEAD/DEAH-box helicase domain-containing protein</fullName>
    </recommendedName>
</protein>
<evidence type="ECO:0000313" key="2">
    <source>
        <dbReference type="EMBL" id="KAE9393963.1"/>
    </source>
</evidence>
<evidence type="ECO:0000313" key="3">
    <source>
        <dbReference type="Proteomes" id="UP000799118"/>
    </source>
</evidence>
<proteinExistence type="predicted"/>
<evidence type="ECO:0000259" key="1">
    <source>
        <dbReference type="Pfam" id="PF00270"/>
    </source>
</evidence>
<dbReference type="InterPro" id="IPR011545">
    <property type="entry name" value="DEAD/DEAH_box_helicase_dom"/>
</dbReference>